<feature type="compositionally biased region" description="Gly residues" evidence="1">
    <location>
        <begin position="78"/>
        <end position="87"/>
    </location>
</feature>
<sequence length="283" mass="28017">MFYFRFFYALCVFLSFVPASRAAVTISTITTIQNGVTNYIETTLDGTAKATAVGKTVTRTNANGAVVTTVVTSSATGTGTGTTGTGATGTVTTGTTGTGTTGTGTTGTGTTGTGTTGTGTTTTGTGTATTTGTTAGTATTSAVATTSSATTTVSQEAGTRPDPSTDRTPLPASAVTTLSIESFITLTEGSTTYTTTRAPTWVWVTYTTAGRTITSSTTFVQRYTSTYSVIAEPSSGSIGMGSLTGDVGQVKSAGVVTVSNGAADMAATVPLVGGVLALISWLL</sequence>
<dbReference type="Pfam" id="PF17056">
    <property type="entry name" value="KRE1"/>
    <property type="match status" value="1"/>
</dbReference>
<dbReference type="AlphaFoldDB" id="A0A1G4J3K6"/>
<keyword evidence="4" id="KW-1185">Reference proteome</keyword>
<feature type="compositionally biased region" description="Gly residues" evidence="1">
    <location>
        <begin position="96"/>
        <end position="117"/>
    </location>
</feature>
<dbReference type="InterPro" id="IPR031452">
    <property type="entry name" value="Kre1"/>
</dbReference>
<feature type="compositionally biased region" description="Low complexity" evidence="1">
    <location>
        <begin position="118"/>
        <end position="154"/>
    </location>
</feature>
<reference evidence="4" key="1">
    <citation type="submission" date="2016-03" db="EMBL/GenBank/DDBJ databases">
        <authorList>
            <person name="Devillers Hugo."/>
        </authorList>
    </citation>
    <scope>NUCLEOTIDE SEQUENCE [LARGE SCALE GENOMIC DNA]</scope>
</reference>
<evidence type="ECO:0000313" key="4">
    <source>
        <dbReference type="Proteomes" id="UP000191144"/>
    </source>
</evidence>
<protein>
    <submittedName>
        <fullName evidence="3">LAME_0C08988g1_1</fullName>
    </submittedName>
</protein>
<evidence type="ECO:0000256" key="2">
    <source>
        <dbReference type="SAM" id="SignalP"/>
    </source>
</evidence>
<evidence type="ECO:0000256" key="1">
    <source>
        <dbReference type="SAM" id="MobiDB-lite"/>
    </source>
</evidence>
<name>A0A1G4J3K6_9SACH</name>
<dbReference type="Proteomes" id="UP000191144">
    <property type="component" value="Chromosome C"/>
</dbReference>
<evidence type="ECO:0000313" key="3">
    <source>
        <dbReference type="EMBL" id="SCU84310.1"/>
    </source>
</evidence>
<dbReference type="GO" id="GO:0031505">
    <property type="term" value="P:fungal-type cell wall organization"/>
    <property type="evidence" value="ECO:0007669"/>
    <property type="project" value="InterPro"/>
</dbReference>
<feature type="chain" id="PRO_5009235858" evidence="2">
    <location>
        <begin position="23"/>
        <end position="283"/>
    </location>
</feature>
<proteinExistence type="predicted"/>
<keyword evidence="2" id="KW-0732">Signal</keyword>
<organism evidence="3 4">
    <name type="scientific">Lachancea meyersii CBS 8951</name>
    <dbReference type="NCBI Taxonomy" id="1266667"/>
    <lineage>
        <taxon>Eukaryota</taxon>
        <taxon>Fungi</taxon>
        <taxon>Dikarya</taxon>
        <taxon>Ascomycota</taxon>
        <taxon>Saccharomycotina</taxon>
        <taxon>Saccharomycetes</taxon>
        <taxon>Saccharomycetales</taxon>
        <taxon>Saccharomycetaceae</taxon>
        <taxon>Lachancea</taxon>
    </lineage>
</organism>
<feature type="signal peptide" evidence="2">
    <location>
        <begin position="1"/>
        <end position="22"/>
    </location>
</feature>
<accession>A0A1G4J3K6</accession>
<feature type="region of interest" description="Disordered" evidence="1">
    <location>
        <begin position="74"/>
        <end position="171"/>
    </location>
</feature>
<dbReference type="OrthoDB" id="4036666at2759"/>
<gene>
    <name evidence="3" type="ORF">LAME_0C08988G</name>
</gene>
<dbReference type="EMBL" id="LT598479">
    <property type="protein sequence ID" value="SCU84310.1"/>
    <property type="molecule type" value="Genomic_DNA"/>
</dbReference>